<name>A0A0M2STY8_9BACI</name>
<gene>
    <name evidence="1" type="ORF">WQ57_12765</name>
</gene>
<evidence type="ECO:0000313" key="2">
    <source>
        <dbReference type="Proteomes" id="UP000034166"/>
    </source>
</evidence>
<accession>A0A0M2STY8</accession>
<dbReference type="EMBL" id="LAYY01000013">
    <property type="protein sequence ID" value="KKK37603.1"/>
    <property type="molecule type" value="Genomic_DNA"/>
</dbReference>
<protein>
    <recommendedName>
        <fullName evidence="3">Amidohydrolase-related domain-containing protein</fullName>
    </recommendedName>
</protein>
<comment type="caution">
    <text evidence="1">The sequence shown here is derived from an EMBL/GenBank/DDBJ whole genome shotgun (WGS) entry which is preliminary data.</text>
</comment>
<organism evidence="1 2">
    <name type="scientific">Mesobacillus campisalis</name>
    <dbReference type="NCBI Taxonomy" id="1408103"/>
    <lineage>
        <taxon>Bacteria</taxon>
        <taxon>Bacillati</taxon>
        <taxon>Bacillota</taxon>
        <taxon>Bacilli</taxon>
        <taxon>Bacillales</taxon>
        <taxon>Bacillaceae</taxon>
        <taxon>Mesobacillus</taxon>
    </lineage>
</organism>
<sequence>MAYIIENAHVLKNGEIKDLCLLVENNRILSATAAPAMYKHIRMDADSFIMTPTHVLADFHLPFHLSFAEKKAYYLDKFIAKGCTTILTAVHFQREKEMEHKFKKIRSELTDCPVDYCIGARIPAHKLTPGLIRKCKKEKVPVLFLEVEDAEELVKIPWGWIREAMFPYNSPLVPVFKNPADTKPERIWREIMKRHSIPSLERQMEEHVPLGRGVLEKVGIIPKKSYLHQGSEVSYNFYLKDRESKPMAETELYLKHDTHLAVTVHNGIVIRAGKHVSYRPGAGEYVEIRMPSFYATPS</sequence>
<dbReference type="OrthoDB" id="2959323at2"/>
<keyword evidence="2" id="KW-1185">Reference proteome</keyword>
<dbReference type="RefSeq" id="WP_046524163.1">
    <property type="nucleotide sequence ID" value="NZ_LAYY01000013.1"/>
</dbReference>
<evidence type="ECO:0008006" key="3">
    <source>
        <dbReference type="Google" id="ProtNLM"/>
    </source>
</evidence>
<dbReference type="AlphaFoldDB" id="A0A0M2STY8"/>
<proteinExistence type="predicted"/>
<evidence type="ECO:0000313" key="1">
    <source>
        <dbReference type="EMBL" id="KKK37603.1"/>
    </source>
</evidence>
<dbReference type="Proteomes" id="UP000034166">
    <property type="component" value="Unassembled WGS sequence"/>
</dbReference>
<dbReference type="PATRIC" id="fig|1408103.3.peg.2875"/>
<reference evidence="1 2" key="1">
    <citation type="submission" date="2015-04" db="EMBL/GenBank/DDBJ databases">
        <title>Taxonomic description and genome sequence of Bacillus campisalis sp. nov., a novel member of the genus Bacillus isolated from solar saltern.</title>
        <authorList>
            <person name="Mathan Kumar R."/>
            <person name="Kaur G."/>
            <person name="Kumar A."/>
            <person name="Singh N.K."/>
            <person name="Kaur N."/>
            <person name="Kumar N."/>
            <person name="Mayilraj S."/>
        </authorList>
    </citation>
    <scope>NUCLEOTIDE SEQUENCE [LARGE SCALE GENOMIC DNA]</scope>
    <source>
        <strain evidence="1 2">SA2-6</strain>
    </source>
</reference>